<evidence type="ECO:0000313" key="3">
    <source>
        <dbReference type="Proteomes" id="UP001597557"/>
    </source>
</evidence>
<evidence type="ECO:0008006" key="4">
    <source>
        <dbReference type="Google" id="ProtNLM"/>
    </source>
</evidence>
<dbReference type="Proteomes" id="UP001597557">
    <property type="component" value="Unassembled WGS sequence"/>
</dbReference>
<dbReference type="EMBL" id="JBHUPD010000001">
    <property type="protein sequence ID" value="MFD2872089.1"/>
    <property type="molecule type" value="Genomic_DNA"/>
</dbReference>
<reference evidence="3" key="1">
    <citation type="journal article" date="2019" name="Int. J. Syst. Evol. Microbiol.">
        <title>The Global Catalogue of Microorganisms (GCM) 10K type strain sequencing project: providing services to taxonomists for standard genome sequencing and annotation.</title>
        <authorList>
            <consortium name="The Broad Institute Genomics Platform"/>
            <consortium name="The Broad Institute Genome Sequencing Center for Infectious Disease"/>
            <person name="Wu L."/>
            <person name="Ma J."/>
        </authorList>
    </citation>
    <scope>NUCLEOTIDE SEQUENCE [LARGE SCALE GENOMIC DNA]</scope>
    <source>
        <strain evidence="3">KCTC 22437</strain>
    </source>
</reference>
<sequence>MKSPFILAMFWMASLNIYAQTTSTTKPRIKSVIEYAYNIPDKITSTHSTKWAVRFETHFDTAGRAIWETMLDKSENKEKDTTKFTYDNEGMMLKWYSKNYVVADYSYDHDKQGRIIITDKTKRGRIIRIIDKKNGIDTQYVRYNSGGIQIKRVNQYNTDNTIRRITEFDENGALTSRSIETYDDRQRRIDQVIFNNDGSRKSHETVKYEKDGFIRVDSNQMYIGGPPATVIGDKLTRFTYKYPKLDKYDNPLIISFLYDGKYVIAAVKKYEYY</sequence>
<evidence type="ECO:0000313" key="2">
    <source>
        <dbReference type="EMBL" id="MFD2872089.1"/>
    </source>
</evidence>
<accession>A0ABW5YAT1</accession>
<name>A0ABW5YAT1_9SPHI</name>
<feature type="signal peptide" evidence="1">
    <location>
        <begin position="1"/>
        <end position="19"/>
    </location>
</feature>
<dbReference type="RefSeq" id="WP_377183413.1">
    <property type="nucleotide sequence ID" value="NZ_JBHUPD010000001.1"/>
</dbReference>
<organism evidence="2 3">
    <name type="scientific">Mucilaginibacter ximonensis</name>
    <dbReference type="NCBI Taxonomy" id="538021"/>
    <lineage>
        <taxon>Bacteria</taxon>
        <taxon>Pseudomonadati</taxon>
        <taxon>Bacteroidota</taxon>
        <taxon>Sphingobacteriia</taxon>
        <taxon>Sphingobacteriales</taxon>
        <taxon>Sphingobacteriaceae</taxon>
        <taxon>Mucilaginibacter</taxon>
    </lineage>
</organism>
<feature type="chain" id="PRO_5046834097" description="YD repeat-containing protein" evidence="1">
    <location>
        <begin position="20"/>
        <end position="273"/>
    </location>
</feature>
<evidence type="ECO:0000256" key="1">
    <source>
        <dbReference type="SAM" id="SignalP"/>
    </source>
</evidence>
<gene>
    <name evidence="2" type="ORF">ACFS5N_06400</name>
</gene>
<comment type="caution">
    <text evidence="2">The sequence shown here is derived from an EMBL/GenBank/DDBJ whole genome shotgun (WGS) entry which is preliminary data.</text>
</comment>
<keyword evidence="3" id="KW-1185">Reference proteome</keyword>
<protein>
    <recommendedName>
        <fullName evidence="4">YD repeat-containing protein</fullName>
    </recommendedName>
</protein>
<keyword evidence="1" id="KW-0732">Signal</keyword>
<proteinExistence type="predicted"/>